<name>A0A6S6TN32_9BACT</name>
<reference evidence="1" key="1">
    <citation type="submission" date="2020-01" db="EMBL/GenBank/DDBJ databases">
        <authorList>
            <person name="Meier V. D."/>
            <person name="Meier V D."/>
        </authorList>
    </citation>
    <scope>NUCLEOTIDE SEQUENCE</scope>
    <source>
        <strain evidence="1">HLG_WM_MAG_05</strain>
    </source>
</reference>
<proteinExistence type="predicted"/>
<accession>A0A6S6TN32</accession>
<gene>
    <name evidence="1" type="ORF">HELGO_WM42250</name>
</gene>
<dbReference type="EMBL" id="CACVAU010000051">
    <property type="protein sequence ID" value="CAA6817203.1"/>
    <property type="molecule type" value="Genomic_DNA"/>
</dbReference>
<dbReference type="AlphaFoldDB" id="A0A6S6TN32"/>
<protein>
    <submittedName>
        <fullName evidence="1">Uncharacterized protein</fullName>
    </submittedName>
</protein>
<sequence length="103" mass="12307">MNEDKLKQILFALQEQNKELLTMVMHLQVSNNELKEQLNNDFYKVYEELYNQKEAGEVKDFLESKKFIVGELNDMTGKESAKAIERFNENYEFMEENLERIFG</sequence>
<evidence type="ECO:0000313" key="1">
    <source>
        <dbReference type="EMBL" id="CAA6817203.1"/>
    </source>
</evidence>
<organism evidence="1">
    <name type="scientific">uncultured Sulfurovum sp</name>
    <dbReference type="NCBI Taxonomy" id="269237"/>
    <lineage>
        <taxon>Bacteria</taxon>
        <taxon>Pseudomonadati</taxon>
        <taxon>Campylobacterota</taxon>
        <taxon>Epsilonproteobacteria</taxon>
        <taxon>Campylobacterales</taxon>
        <taxon>Sulfurovaceae</taxon>
        <taxon>Sulfurovum</taxon>
        <taxon>environmental samples</taxon>
    </lineage>
</organism>